<name>B1C934_9FIRM</name>
<dbReference type="PANTHER" id="PTHR23416:SF23">
    <property type="entry name" value="ACETYLTRANSFERASE C18B11.09C-RELATED"/>
    <property type="match status" value="1"/>
</dbReference>
<evidence type="ECO:0000313" key="4">
    <source>
        <dbReference type="EMBL" id="EDS72094.1"/>
    </source>
</evidence>
<comment type="similarity">
    <text evidence="1">Belongs to the transferase hexapeptide repeat family.</text>
</comment>
<dbReference type="InterPro" id="IPR001451">
    <property type="entry name" value="Hexapep"/>
</dbReference>
<reference evidence="4" key="1">
    <citation type="submission" date="2008-01" db="EMBL/GenBank/DDBJ databases">
        <authorList>
            <person name="Fulton L."/>
            <person name="Clifton S."/>
            <person name="Fulton B."/>
            <person name="Xu J."/>
            <person name="Minx P."/>
            <person name="Pepin K.H."/>
            <person name="Johnson M."/>
            <person name="Thiruvilangam P."/>
            <person name="Bhonagiri V."/>
            <person name="Nash W.E."/>
            <person name="Mardis E.R."/>
            <person name="Wilson R.K."/>
        </authorList>
    </citation>
    <scope>NUCLEOTIDE SEQUENCE [LARGE SCALE GENOMIC DNA]</scope>
    <source>
        <strain evidence="4">DSM 17244</strain>
    </source>
</reference>
<proteinExistence type="inferred from homology"/>
<sequence>MRQSLFIYSFKYININSSSILLFFYCENNFFKFLYFFLDLELALSDKIGNRRRVNKMKKDVFKMLRNAERVDLHADYFKPAVDEMMRTRCLCFDVNNIRPDGDINSIFEEIFNDSMDTKRILTPFQLDFGNQTKLGKGVFINHSFVGSAAGGIIIDDDVQIAPKVTILTVNHDHYERNICICKTVHIKKGAWIGSESTILPGVTIGENAIVGAGSVVTKDVPDNCAVVGNPAKIIKKLD</sequence>
<dbReference type="HOGENOM" id="CLU_051638_3_4_9"/>
<dbReference type="STRING" id="445971.ANASTE_01802"/>
<dbReference type="PROSITE" id="PS00101">
    <property type="entry name" value="HEXAPEP_TRANSFERASES"/>
    <property type="match status" value="1"/>
</dbReference>
<dbReference type="InterPro" id="IPR051159">
    <property type="entry name" value="Hexapeptide_acetyltransf"/>
</dbReference>
<evidence type="ECO:0000313" key="5">
    <source>
        <dbReference type="Proteomes" id="UP000005178"/>
    </source>
</evidence>
<dbReference type="EMBL" id="ABIL02000006">
    <property type="protein sequence ID" value="EDS72094.1"/>
    <property type="molecule type" value="Genomic_DNA"/>
</dbReference>
<keyword evidence="2 4" id="KW-0808">Transferase</keyword>
<dbReference type="Proteomes" id="UP000005178">
    <property type="component" value="Unassembled WGS sequence"/>
</dbReference>
<dbReference type="PANTHER" id="PTHR23416">
    <property type="entry name" value="SIALIC ACID SYNTHASE-RELATED"/>
    <property type="match status" value="1"/>
</dbReference>
<dbReference type="Gene3D" id="2.160.10.10">
    <property type="entry name" value="Hexapeptide repeat proteins"/>
    <property type="match status" value="1"/>
</dbReference>
<dbReference type="Pfam" id="PF00132">
    <property type="entry name" value="Hexapep"/>
    <property type="match status" value="1"/>
</dbReference>
<dbReference type="GO" id="GO:0008374">
    <property type="term" value="F:O-acyltransferase activity"/>
    <property type="evidence" value="ECO:0007669"/>
    <property type="project" value="TreeGrafter"/>
</dbReference>
<keyword evidence="5" id="KW-1185">Reference proteome</keyword>
<dbReference type="AlphaFoldDB" id="B1C934"/>
<evidence type="ECO:0000256" key="2">
    <source>
        <dbReference type="ARBA" id="ARBA00022679"/>
    </source>
</evidence>
<dbReference type="eggNOG" id="COG0110">
    <property type="taxonomic scope" value="Bacteria"/>
</dbReference>
<comment type="caution">
    <text evidence="4">The sequence shown here is derived from an EMBL/GenBank/DDBJ whole genome shotgun (WGS) entry which is preliminary data.</text>
</comment>
<evidence type="ECO:0000256" key="3">
    <source>
        <dbReference type="ARBA" id="ARBA00022737"/>
    </source>
</evidence>
<dbReference type="InterPro" id="IPR018357">
    <property type="entry name" value="Hexapep_transf_CS"/>
</dbReference>
<organism evidence="4 5">
    <name type="scientific">Anaerofustis stercorihominis DSM 17244</name>
    <dbReference type="NCBI Taxonomy" id="445971"/>
    <lineage>
        <taxon>Bacteria</taxon>
        <taxon>Bacillati</taxon>
        <taxon>Bacillota</taxon>
        <taxon>Clostridia</taxon>
        <taxon>Eubacteriales</taxon>
        <taxon>Eubacteriaceae</taxon>
        <taxon>Anaerofustis</taxon>
    </lineage>
</organism>
<dbReference type="SUPFAM" id="SSF51161">
    <property type="entry name" value="Trimeric LpxA-like enzymes"/>
    <property type="match status" value="1"/>
</dbReference>
<reference evidence="4" key="2">
    <citation type="submission" date="2013-08" db="EMBL/GenBank/DDBJ databases">
        <title>Draft genome sequence of Anaerofustis stercorihominis (DSM 17244).</title>
        <authorList>
            <person name="Sudarsanam P."/>
            <person name="Ley R."/>
            <person name="Guruge J."/>
            <person name="Turnbaugh P.J."/>
            <person name="Mahowald M."/>
            <person name="Liep D."/>
            <person name="Gordon J."/>
        </authorList>
    </citation>
    <scope>NUCLEOTIDE SEQUENCE</scope>
    <source>
        <strain evidence="4">DSM 17244</strain>
    </source>
</reference>
<dbReference type="InterPro" id="IPR011004">
    <property type="entry name" value="Trimer_LpxA-like_sf"/>
</dbReference>
<evidence type="ECO:0000256" key="1">
    <source>
        <dbReference type="ARBA" id="ARBA00007274"/>
    </source>
</evidence>
<accession>B1C934</accession>
<protein>
    <submittedName>
        <fullName evidence="4">Bacterial transferase hexapeptide repeat protein</fullName>
    </submittedName>
</protein>
<keyword evidence="3" id="KW-0677">Repeat</keyword>
<gene>
    <name evidence="4" type="ORF">ANASTE_01802</name>
</gene>